<dbReference type="InterPro" id="IPR003583">
    <property type="entry name" value="Hlx-hairpin-Hlx_DNA-bd_motif"/>
</dbReference>
<dbReference type="EMBL" id="FOGS01000007">
    <property type="protein sequence ID" value="SES13361.1"/>
    <property type="molecule type" value="Genomic_DNA"/>
</dbReference>
<dbReference type="GO" id="GO:0015627">
    <property type="term" value="C:type II protein secretion system complex"/>
    <property type="evidence" value="ECO:0007669"/>
    <property type="project" value="TreeGrafter"/>
</dbReference>
<dbReference type="STRING" id="416874.SAMN04487958_107246"/>
<dbReference type="InterPro" id="IPR051675">
    <property type="entry name" value="Endo/Exo/Phosphatase_dom_1"/>
</dbReference>
<dbReference type="AlphaFoldDB" id="A0A1H9UVI7"/>
<feature type="chain" id="PRO_5011577225" evidence="1">
    <location>
        <begin position="27"/>
        <end position="94"/>
    </location>
</feature>
<dbReference type="PANTHER" id="PTHR21180:SF32">
    <property type="entry name" value="ENDONUCLEASE_EXONUCLEASE_PHOSPHATASE FAMILY DOMAIN-CONTAINING PROTEIN 1"/>
    <property type="match status" value="1"/>
</dbReference>
<evidence type="ECO:0000256" key="1">
    <source>
        <dbReference type="SAM" id="SignalP"/>
    </source>
</evidence>
<dbReference type="GO" id="GO:0003677">
    <property type="term" value="F:DNA binding"/>
    <property type="evidence" value="ECO:0007669"/>
    <property type="project" value="InterPro"/>
</dbReference>
<evidence type="ECO:0000313" key="3">
    <source>
        <dbReference type="EMBL" id="SES13361.1"/>
    </source>
</evidence>
<dbReference type="InterPro" id="IPR004509">
    <property type="entry name" value="Competence_ComEA_HhH"/>
</dbReference>
<accession>A0A1H9UVI7</accession>
<evidence type="ECO:0000313" key="4">
    <source>
        <dbReference type="Proteomes" id="UP000198505"/>
    </source>
</evidence>
<feature type="domain" description="Helix-hairpin-helix DNA-binding motif class 1" evidence="2">
    <location>
        <begin position="70"/>
        <end position="89"/>
    </location>
</feature>
<feature type="domain" description="Helix-hairpin-helix DNA-binding motif class 1" evidence="2">
    <location>
        <begin position="40"/>
        <end position="59"/>
    </location>
</feature>
<gene>
    <name evidence="3" type="ORF">SAMN04487958_107246</name>
</gene>
<organism evidence="3 4">
    <name type="scientific">Vreelandella subterranea</name>
    <dbReference type="NCBI Taxonomy" id="416874"/>
    <lineage>
        <taxon>Bacteria</taxon>
        <taxon>Pseudomonadati</taxon>
        <taxon>Pseudomonadota</taxon>
        <taxon>Gammaproteobacteria</taxon>
        <taxon>Oceanospirillales</taxon>
        <taxon>Halomonadaceae</taxon>
        <taxon>Vreelandella</taxon>
    </lineage>
</organism>
<protein>
    <submittedName>
        <fullName evidence="3">Competence protein ComEA</fullName>
    </submittedName>
</protein>
<name>A0A1H9UVI7_9GAMM</name>
<dbReference type="Proteomes" id="UP000198505">
    <property type="component" value="Unassembled WGS sequence"/>
</dbReference>
<dbReference type="GO" id="GO:0006281">
    <property type="term" value="P:DNA repair"/>
    <property type="evidence" value="ECO:0007669"/>
    <property type="project" value="InterPro"/>
</dbReference>
<keyword evidence="1" id="KW-0732">Signal</keyword>
<dbReference type="InterPro" id="IPR010994">
    <property type="entry name" value="RuvA_2-like"/>
</dbReference>
<dbReference type="Gene3D" id="1.10.150.320">
    <property type="entry name" value="Photosystem II 12 kDa extrinsic protein"/>
    <property type="match status" value="1"/>
</dbReference>
<dbReference type="RefSeq" id="WP_092828244.1">
    <property type="nucleotide sequence ID" value="NZ_FOGS01000007.1"/>
</dbReference>
<keyword evidence="4" id="KW-1185">Reference proteome</keyword>
<dbReference type="Pfam" id="PF12836">
    <property type="entry name" value="HHH_3"/>
    <property type="match status" value="1"/>
</dbReference>
<dbReference type="SMART" id="SM00278">
    <property type="entry name" value="HhH1"/>
    <property type="match status" value="2"/>
</dbReference>
<dbReference type="PANTHER" id="PTHR21180">
    <property type="entry name" value="ENDONUCLEASE/EXONUCLEASE/PHOSPHATASE FAMILY DOMAIN-CONTAINING PROTEIN 1"/>
    <property type="match status" value="1"/>
</dbReference>
<evidence type="ECO:0000259" key="2">
    <source>
        <dbReference type="SMART" id="SM00278"/>
    </source>
</evidence>
<dbReference type="SUPFAM" id="SSF47781">
    <property type="entry name" value="RuvA domain 2-like"/>
    <property type="match status" value="1"/>
</dbReference>
<dbReference type="GO" id="GO:0015628">
    <property type="term" value="P:protein secretion by the type II secretion system"/>
    <property type="evidence" value="ECO:0007669"/>
    <property type="project" value="TreeGrafter"/>
</dbReference>
<reference evidence="4" key="1">
    <citation type="submission" date="2016-10" db="EMBL/GenBank/DDBJ databases">
        <authorList>
            <person name="Varghese N."/>
            <person name="Submissions S."/>
        </authorList>
    </citation>
    <scope>NUCLEOTIDE SEQUENCE [LARGE SCALE GENOMIC DNA]</scope>
    <source>
        <strain evidence="4">CGMCC 1.6495</strain>
    </source>
</reference>
<sequence length="94" mass="9788">MKLSLKGLFAALLFSVGIGVASSGLAQDIAPINVNSADPELLDELPGIGPSRAAAIIEEREANGDFENIDDLTRVSGIGPATVDRIRDQVAVED</sequence>
<proteinExistence type="predicted"/>
<dbReference type="NCBIfam" id="TIGR00426">
    <property type="entry name" value="competence protein ComEA helix-hairpin-helix repeat region"/>
    <property type="match status" value="1"/>
</dbReference>
<feature type="signal peptide" evidence="1">
    <location>
        <begin position="1"/>
        <end position="26"/>
    </location>
</feature>